<dbReference type="InterPro" id="IPR029063">
    <property type="entry name" value="SAM-dependent_MTases_sf"/>
</dbReference>
<sequence>MSSTTVIESKVDEKFETPFTTAVLDNDTTFWREYIAGRPSPSDGFFHLINEYQAGVGDYHRKVAHDVGTGPGNIAARLAKYYDHVVGSDVNDQALAAVPALISADVYNRMTTVKAPAEQLSSGVVPAAVGKGKTDLLVVSECMPLLDPVASVQAFNELLRPNGALAIYFYGRPLFADGNKDECDQIYDRIATRICSFLLPFKGTPGFPFHQRGAEALVSWLDNIAFPRDSWTRVQRYKWNSNVPLLFNSKDGYDFEFERVDRRQEGEVTKEFIDRSYWQDDWDIKRIAGYLASVYPNYQKKAGERYVEIEKMLEELDVAMGKTERRVSFPVSLILATKK</sequence>
<keyword evidence="2" id="KW-0808">Transferase</keyword>
<evidence type="ECO:0000313" key="4">
    <source>
        <dbReference type="EMBL" id="QIW99250.1"/>
    </source>
</evidence>
<dbReference type="AlphaFoldDB" id="A0A6H0XX63"/>
<dbReference type="SUPFAM" id="SSF53335">
    <property type="entry name" value="S-adenosyl-L-methionine-dependent methyltransferases"/>
    <property type="match status" value="1"/>
</dbReference>
<dbReference type="PANTHER" id="PTHR44942:SF4">
    <property type="entry name" value="METHYLTRANSFERASE TYPE 11 DOMAIN-CONTAINING PROTEIN"/>
    <property type="match status" value="1"/>
</dbReference>
<dbReference type="Pfam" id="PF13649">
    <property type="entry name" value="Methyltransf_25"/>
    <property type="match status" value="1"/>
</dbReference>
<dbReference type="EMBL" id="CP051141">
    <property type="protein sequence ID" value="QIW99250.1"/>
    <property type="molecule type" value="Genomic_DNA"/>
</dbReference>
<organism evidence="4 5">
    <name type="scientific">Peltaster fructicola</name>
    <dbReference type="NCBI Taxonomy" id="286661"/>
    <lineage>
        <taxon>Eukaryota</taxon>
        <taxon>Fungi</taxon>
        <taxon>Dikarya</taxon>
        <taxon>Ascomycota</taxon>
        <taxon>Pezizomycotina</taxon>
        <taxon>Dothideomycetes</taxon>
        <taxon>Dothideomycetes incertae sedis</taxon>
        <taxon>Peltaster</taxon>
    </lineage>
</organism>
<protein>
    <recommendedName>
        <fullName evidence="3">Methyltransferase domain-containing protein</fullName>
    </recommendedName>
</protein>
<dbReference type="GO" id="GO:0008168">
    <property type="term" value="F:methyltransferase activity"/>
    <property type="evidence" value="ECO:0007669"/>
    <property type="project" value="UniProtKB-KW"/>
</dbReference>
<evidence type="ECO:0000256" key="2">
    <source>
        <dbReference type="ARBA" id="ARBA00022679"/>
    </source>
</evidence>
<evidence type="ECO:0000313" key="5">
    <source>
        <dbReference type="Proteomes" id="UP000503462"/>
    </source>
</evidence>
<dbReference type="PANTHER" id="PTHR44942">
    <property type="entry name" value="METHYLTRANSF_11 DOMAIN-CONTAINING PROTEIN"/>
    <property type="match status" value="1"/>
</dbReference>
<proteinExistence type="predicted"/>
<gene>
    <name evidence="4" type="ORF">AMS68_004768</name>
</gene>
<feature type="domain" description="Methyltransferase" evidence="3">
    <location>
        <begin position="66"/>
        <end position="163"/>
    </location>
</feature>
<name>A0A6H0XX63_9PEZI</name>
<dbReference type="GO" id="GO:0032259">
    <property type="term" value="P:methylation"/>
    <property type="evidence" value="ECO:0007669"/>
    <property type="project" value="UniProtKB-KW"/>
</dbReference>
<dbReference type="InterPro" id="IPR051052">
    <property type="entry name" value="Diverse_substrate_MTase"/>
</dbReference>
<keyword evidence="5" id="KW-1185">Reference proteome</keyword>
<keyword evidence="1" id="KW-0489">Methyltransferase</keyword>
<dbReference type="OrthoDB" id="10027013at2759"/>
<evidence type="ECO:0000259" key="3">
    <source>
        <dbReference type="Pfam" id="PF13649"/>
    </source>
</evidence>
<evidence type="ECO:0000256" key="1">
    <source>
        <dbReference type="ARBA" id="ARBA00022603"/>
    </source>
</evidence>
<dbReference type="CDD" id="cd02440">
    <property type="entry name" value="AdoMet_MTases"/>
    <property type="match status" value="1"/>
</dbReference>
<dbReference type="Proteomes" id="UP000503462">
    <property type="component" value="Chromosome 3"/>
</dbReference>
<reference evidence="4 5" key="1">
    <citation type="journal article" date="2016" name="Sci. Rep.">
        <title>Peltaster fructicola genome reveals evolution from an invasive phytopathogen to an ectophytic parasite.</title>
        <authorList>
            <person name="Xu C."/>
            <person name="Chen H."/>
            <person name="Gleason M.L."/>
            <person name="Xu J.R."/>
            <person name="Liu H."/>
            <person name="Zhang R."/>
            <person name="Sun G."/>
        </authorList>
    </citation>
    <scope>NUCLEOTIDE SEQUENCE [LARGE SCALE GENOMIC DNA]</scope>
    <source>
        <strain evidence="4 5">LNHT1506</strain>
    </source>
</reference>
<dbReference type="Gene3D" id="3.40.50.150">
    <property type="entry name" value="Vaccinia Virus protein VP39"/>
    <property type="match status" value="1"/>
</dbReference>
<dbReference type="InterPro" id="IPR041698">
    <property type="entry name" value="Methyltransf_25"/>
</dbReference>
<accession>A0A6H0XX63</accession>